<dbReference type="InterPro" id="IPR023214">
    <property type="entry name" value="HAD_sf"/>
</dbReference>
<evidence type="ECO:0000256" key="3">
    <source>
        <dbReference type="ARBA" id="ARBA00022723"/>
    </source>
</evidence>
<evidence type="ECO:0000256" key="6">
    <source>
        <dbReference type="ARBA" id="ARBA00022842"/>
    </source>
</evidence>
<evidence type="ECO:0000256" key="10">
    <source>
        <dbReference type="SAM" id="Phobius"/>
    </source>
</evidence>
<evidence type="ECO:0000256" key="1">
    <source>
        <dbReference type="ARBA" id="ARBA00004141"/>
    </source>
</evidence>
<dbReference type="Proteomes" id="UP001479436">
    <property type="component" value="Unassembled WGS sequence"/>
</dbReference>
<comment type="caution">
    <text evidence="11">The sequence shown here is derived from an EMBL/GenBank/DDBJ whole genome shotgun (WGS) entry which is preliminary data.</text>
</comment>
<evidence type="ECO:0000256" key="8">
    <source>
        <dbReference type="ARBA" id="ARBA00022989"/>
    </source>
</evidence>
<dbReference type="InterPro" id="IPR036412">
    <property type="entry name" value="HAD-like_sf"/>
</dbReference>
<dbReference type="SUPFAM" id="SSF81665">
    <property type="entry name" value="Calcium ATPase, transmembrane domain M"/>
    <property type="match status" value="1"/>
</dbReference>
<proteinExistence type="predicted"/>
<dbReference type="PANTHER" id="PTHR45630:SF7">
    <property type="entry name" value="ENDOPLASMIC RETICULUM TRANSMEMBRANE HELIX TRANSLOCASE"/>
    <property type="match status" value="1"/>
</dbReference>
<evidence type="ECO:0000256" key="7">
    <source>
        <dbReference type="ARBA" id="ARBA00022967"/>
    </source>
</evidence>
<dbReference type="Gene3D" id="3.40.50.1000">
    <property type="entry name" value="HAD superfamily/HAD-like"/>
    <property type="match status" value="1"/>
</dbReference>
<comment type="subcellular location">
    <subcellularLocation>
        <location evidence="1">Membrane</location>
        <topology evidence="1">Multi-pass membrane protein</topology>
    </subcellularLocation>
</comment>
<keyword evidence="6" id="KW-0460">Magnesium</keyword>
<keyword evidence="4" id="KW-0547">Nucleotide-binding</keyword>
<accession>A0ABR2WSP6</accession>
<feature type="transmembrane region" description="Helical" evidence="10">
    <location>
        <begin position="459"/>
        <end position="477"/>
    </location>
</feature>
<evidence type="ECO:0000256" key="5">
    <source>
        <dbReference type="ARBA" id="ARBA00022840"/>
    </source>
</evidence>
<keyword evidence="2 10" id="KW-0812">Transmembrane</keyword>
<dbReference type="InterPro" id="IPR006544">
    <property type="entry name" value="P-type_TPase_V"/>
</dbReference>
<feature type="transmembrane region" description="Helical" evidence="10">
    <location>
        <begin position="279"/>
        <end position="296"/>
    </location>
</feature>
<protein>
    <submittedName>
        <fullName evidence="11">Cation-transporting ATPase 1</fullName>
    </submittedName>
</protein>
<dbReference type="PRINTS" id="PR00119">
    <property type="entry name" value="CATATPASE"/>
</dbReference>
<keyword evidence="7" id="KW-1278">Translocase</keyword>
<keyword evidence="3" id="KW-0479">Metal-binding</keyword>
<keyword evidence="5" id="KW-0067">ATP-binding</keyword>
<dbReference type="InterPro" id="IPR023298">
    <property type="entry name" value="ATPase_P-typ_TM_dom_sf"/>
</dbReference>
<feature type="transmembrane region" description="Helical" evidence="10">
    <location>
        <begin position="419"/>
        <end position="439"/>
    </location>
</feature>
<evidence type="ECO:0000313" key="12">
    <source>
        <dbReference type="Proteomes" id="UP001479436"/>
    </source>
</evidence>
<feature type="transmembrane region" description="Helical" evidence="10">
    <location>
        <begin position="302"/>
        <end position="320"/>
    </location>
</feature>
<gene>
    <name evidence="11" type="primary">SPF1_2</name>
    <name evidence="11" type="ORF">K7432_007938</name>
</gene>
<keyword evidence="9 10" id="KW-0472">Membrane</keyword>
<dbReference type="EMBL" id="JASJQH010000416">
    <property type="protein sequence ID" value="KAK9764500.1"/>
    <property type="molecule type" value="Genomic_DNA"/>
</dbReference>
<keyword evidence="12" id="KW-1185">Reference proteome</keyword>
<dbReference type="PANTHER" id="PTHR45630">
    <property type="entry name" value="CATION-TRANSPORTING ATPASE-RELATED"/>
    <property type="match status" value="1"/>
</dbReference>
<keyword evidence="8 10" id="KW-1133">Transmembrane helix</keyword>
<organism evidence="11 12">
    <name type="scientific">Basidiobolus ranarum</name>
    <dbReference type="NCBI Taxonomy" id="34480"/>
    <lineage>
        <taxon>Eukaryota</taxon>
        <taxon>Fungi</taxon>
        <taxon>Fungi incertae sedis</taxon>
        <taxon>Zoopagomycota</taxon>
        <taxon>Entomophthoromycotina</taxon>
        <taxon>Basidiobolomycetes</taxon>
        <taxon>Basidiobolales</taxon>
        <taxon>Basidiobolaceae</taxon>
        <taxon>Basidiobolus</taxon>
    </lineage>
</organism>
<feature type="transmembrane region" description="Helical" evidence="10">
    <location>
        <begin position="341"/>
        <end position="364"/>
    </location>
</feature>
<evidence type="ECO:0000256" key="4">
    <source>
        <dbReference type="ARBA" id="ARBA00022741"/>
    </source>
</evidence>
<reference evidence="11 12" key="1">
    <citation type="submission" date="2023-04" db="EMBL/GenBank/DDBJ databases">
        <title>Genome of Basidiobolus ranarum AG-B5.</title>
        <authorList>
            <person name="Stajich J.E."/>
            <person name="Carter-House D."/>
            <person name="Gryganskyi A."/>
        </authorList>
    </citation>
    <scope>NUCLEOTIDE SEQUENCE [LARGE SCALE GENOMIC DNA]</scope>
    <source>
        <strain evidence="11 12">AG-B5</strain>
    </source>
</reference>
<evidence type="ECO:0000256" key="9">
    <source>
        <dbReference type="ARBA" id="ARBA00023136"/>
    </source>
</evidence>
<feature type="transmembrane region" description="Helical" evidence="10">
    <location>
        <begin position="384"/>
        <end position="407"/>
    </location>
</feature>
<evidence type="ECO:0000256" key="2">
    <source>
        <dbReference type="ARBA" id="ARBA00022692"/>
    </source>
</evidence>
<evidence type="ECO:0000313" key="11">
    <source>
        <dbReference type="EMBL" id="KAK9764500.1"/>
    </source>
</evidence>
<name>A0ABR2WSP6_9FUNG</name>
<sequence length="493" mass="55232">MLNNSSHRFVMITGDYPLTACHVAAELDFFEKDVLILDSSEPGSLKWHSIDDQVEISLDSENPKFDMKLVEKYDMCLTGSALAYLEKSSELSKFLRYVWVYARVSPSQKELILNGLQQAAYVTLMCGEGTNDVGALKQADIGVALLDGTPEDLEKIAVKARLERAKQMYEQQKKMAEKFNMPPPPPPAILTQAIQHASNVIENPGNRPRPATGLNPQEQVANLSQQLLEELDDEVPVLKFGDASVAAPFTSKLSSVMAICNIIRQGRCTLVATIQMYKILALNCLISAYSLSVMYLDGVKFGDYQATISGVLMSICFLCISRAKPLEQLSKERPQANIFNWYILLSVLGQFAIHIISLVYITYLSKTYEEQKPVNLDGKFEPNLLNSGVYLIYISTQVSTFAINYQGYPFRESLQDNKMMYYGLVTVGGIAIVAATEFVDELNSWLQLVPFPLPFKMRMIATLILDFGISYVIEIVTKHFFSNNLPKDIVKRD</sequence>
<dbReference type="SUPFAM" id="SSF56784">
    <property type="entry name" value="HAD-like"/>
    <property type="match status" value="1"/>
</dbReference>